<keyword evidence="2" id="KW-0449">Lipoprotein</keyword>
<name>A0ABU5C1K5_9BACI</name>
<reference evidence="2 3" key="1">
    <citation type="submission" date="2023-10" db="EMBL/GenBank/DDBJ databases">
        <title>Virgibacillus halophilus 5B73C genome.</title>
        <authorList>
            <person name="Miliotis G."/>
            <person name="Sengupta P."/>
            <person name="Hameed A."/>
            <person name="Chuvochina M."/>
            <person name="Mcdonagh F."/>
            <person name="Simpson A.C."/>
            <person name="Singh N.K."/>
            <person name="Rekha P.D."/>
            <person name="Raman K."/>
            <person name="Hugenholtz P."/>
            <person name="Venkateswaran K."/>
        </authorList>
    </citation>
    <scope>NUCLEOTIDE SEQUENCE [LARGE SCALE GENOMIC DNA]</scope>
    <source>
        <strain evidence="2 3">5B73C</strain>
    </source>
</reference>
<comment type="caution">
    <text evidence="2">The sequence shown here is derived from an EMBL/GenBank/DDBJ whole genome shotgun (WGS) entry which is preliminary data.</text>
</comment>
<keyword evidence="1" id="KW-0732">Signal</keyword>
<evidence type="ECO:0000313" key="3">
    <source>
        <dbReference type="Proteomes" id="UP001281447"/>
    </source>
</evidence>
<feature type="chain" id="PRO_5046786612" evidence="1">
    <location>
        <begin position="20"/>
        <end position="193"/>
    </location>
</feature>
<feature type="signal peptide" evidence="1">
    <location>
        <begin position="1"/>
        <end position="19"/>
    </location>
</feature>
<dbReference type="RefSeq" id="WP_390357875.1">
    <property type="nucleotide sequence ID" value="NZ_JBHUIZ010000017.1"/>
</dbReference>
<dbReference type="EMBL" id="JAWDIP010000003">
    <property type="protein sequence ID" value="MDY0393183.1"/>
    <property type="molecule type" value="Genomic_DNA"/>
</dbReference>
<accession>A0ABU5C1K5</accession>
<gene>
    <name evidence="2" type="ORF">RWE15_00475</name>
</gene>
<dbReference type="InterPro" id="IPR019076">
    <property type="entry name" value="Spore_lipoprot_YhcN/YlaJ-like"/>
</dbReference>
<protein>
    <submittedName>
        <fullName evidence="2">YhcN/YlaJ family sporulation lipoprotein</fullName>
    </submittedName>
</protein>
<organism evidence="2 3">
    <name type="scientific">Tigheibacillus halophilus</name>
    <dbReference type="NCBI Taxonomy" id="361280"/>
    <lineage>
        <taxon>Bacteria</taxon>
        <taxon>Bacillati</taxon>
        <taxon>Bacillota</taxon>
        <taxon>Bacilli</taxon>
        <taxon>Bacillales</taxon>
        <taxon>Bacillaceae</taxon>
        <taxon>Tigheibacillus</taxon>
    </lineage>
</organism>
<dbReference type="Pfam" id="PF09580">
    <property type="entry name" value="Spore_YhcN_YlaJ"/>
    <property type="match status" value="1"/>
</dbReference>
<keyword evidence="3" id="KW-1185">Reference proteome</keyword>
<evidence type="ECO:0000256" key="1">
    <source>
        <dbReference type="SAM" id="SignalP"/>
    </source>
</evidence>
<dbReference type="PROSITE" id="PS51257">
    <property type="entry name" value="PROKAR_LIPOPROTEIN"/>
    <property type="match status" value="1"/>
</dbReference>
<evidence type="ECO:0000313" key="2">
    <source>
        <dbReference type="EMBL" id="MDY0393183.1"/>
    </source>
</evidence>
<sequence length="193" mass="21789">MRKYLIVIAALLAIAIITAGCNGTDHTVNEREKVENELNPEKNNHTPGDPEVNNRLGYVSYKEDQLQDHPGKQQVVTIDRNKMADMISRTILKTEGFNQVATLVTDKHVLVAYKKKDDIDSHQAATTAKQTAMSVMPRYFDVYVSENPAMIADLQSLHNSTTRNKNYDNTVARIIANMKQSPQGDDYIENRVR</sequence>
<dbReference type="Proteomes" id="UP001281447">
    <property type="component" value="Unassembled WGS sequence"/>
</dbReference>
<proteinExistence type="predicted"/>